<dbReference type="EMBL" id="LAVV01003344">
    <property type="protein sequence ID" value="KNZ62191.1"/>
    <property type="molecule type" value="Genomic_DNA"/>
</dbReference>
<proteinExistence type="predicted"/>
<keyword evidence="1" id="KW-1133">Transmembrane helix</keyword>
<evidence type="ECO:0000256" key="1">
    <source>
        <dbReference type="SAM" id="Phobius"/>
    </source>
</evidence>
<comment type="caution">
    <text evidence="2">The sequence shown here is derived from an EMBL/GenBank/DDBJ whole genome shotgun (WGS) entry which is preliminary data.</text>
</comment>
<keyword evidence="3" id="KW-1185">Reference proteome</keyword>
<gene>
    <name evidence="2" type="ORF">VP01_1300g1</name>
</gene>
<reference evidence="2 3" key="1">
    <citation type="submission" date="2015-08" db="EMBL/GenBank/DDBJ databases">
        <title>Next Generation Sequencing and Analysis of the Genome of Puccinia sorghi L Schw, the Causal Agent of Maize Common Rust.</title>
        <authorList>
            <person name="Rochi L."/>
            <person name="Burguener G."/>
            <person name="Darino M."/>
            <person name="Turjanski A."/>
            <person name="Kreff E."/>
            <person name="Dieguez M.J."/>
            <person name="Sacco F."/>
        </authorList>
    </citation>
    <scope>NUCLEOTIDE SEQUENCE [LARGE SCALE GENOMIC DNA]</scope>
    <source>
        <strain evidence="2 3">RO10H11247</strain>
    </source>
</reference>
<dbReference type="Proteomes" id="UP000037035">
    <property type="component" value="Unassembled WGS sequence"/>
</dbReference>
<sequence>MTENLDVDHKPGSYDFIRQFFFSSLSTNCLNNFNLEASLWGKHHLLRGSLQFYLFIYLFYFFSNWCHCLVRPYKTVEMYQGRTVGQVSFALGHFFSPFLIYSSLSLRECFVHKLSLIFGNLVLSSVDIICNSTTNCLVGYQIFRVIDPVDAEWWLVDYFLHSSNGKHQGHKMVTIADMSYDHFNKKNNSLRMNHIIFLMILHSLLELEYNFKKNWMRKRCISLLLRLASTQLITREIYVRPFECKCHGNSPDDGKLSYLTKTISPVDNISIRVNAHRLNHWGKQDKFIVKASLLLSCNSFSHSRFLDISCFSLLCSHLSPHLESVRFEANLQPNCMRHLLLLFRLALNLNSTSLNHTLKKNFALNKSNPTISRKVLVHILVKIKKSSVNLIDQFLSINTLIFHPINCLLFSPPSHLASLSSFFIINYYFCRMPFSLSFSSSSLMFFDLSLFNLVINLKLMITHPVAQVCLMFCARNLVVILTPSPVGSQKECAHLHHPLTPGDTLQEKSAQRTEGVLLVIYLSTGPNLKNLSSAFFVWSPALQKKLAQLPAVDIQKITGNFCCYSNLSSTVIQPSFDAQPLWSLDDSLKHGSCQLKEVEKCPSDRGLSRKIPCGVLYSGKKNEVSRDLENRRIMTCSLLHFLKFINHKFFLVLNEASMQEIFEQLEPGDRENIMRHYWYLNPGSSRKMFRSMNNEIKKIEVNKYDNIARRGNQNSYNRVFTKEEKDIPCIHPCKPRNWVAVWALFGERDCIGYRCNQQVRMEISQNFFLILNLVEKRTGLLIELAAIISINNFNQLFSNACLLAADFLWNGQEKTGHLGQRGEVLLSFRYKGPSCKFWEKCFKKKTCSTACSLNAEMIQPIFDAHSLISPVIRFLLIGPGDYCTVTVPIYLNMQTGGD</sequence>
<evidence type="ECO:0000313" key="3">
    <source>
        <dbReference type="Proteomes" id="UP000037035"/>
    </source>
</evidence>
<dbReference type="VEuPathDB" id="FungiDB:VP01_1300g1"/>
<dbReference type="AlphaFoldDB" id="A0A0L6VN38"/>
<evidence type="ECO:0000313" key="2">
    <source>
        <dbReference type="EMBL" id="KNZ62191.1"/>
    </source>
</evidence>
<keyword evidence="1" id="KW-0812">Transmembrane</keyword>
<accession>A0A0L6VN38</accession>
<feature type="transmembrane region" description="Helical" evidence="1">
    <location>
        <begin position="82"/>
        <end position="104"/>
    </location>
</feature>
<keyword evidence="1" id="KW-0472">Membrane</keyword>
<feature type="transmembrane region" description="Helical" evidence="1">
    <location>
        <begin position="50"/>
        <end position="70"/>
    </location>
</feature>
<name>A0A0L6VN38_9BASI</name>
<organism evidence="2 3">
    <name type="scientific">Puccinia sorghi</name>
    <dbReference type="NCBI Taxonomy" id="27349"/>
    <lineage>
        <taxon>Eukaryota</taxon>
        <taxon>Fungi</taxon>
        <taxon>Dikarya</taxon>
        <taxon>Basidiomycota</taxon>
        <taxon>Pucciniomycotina</taxon>
        <taxon>Pucciniomycetes</taxon>
        <taxon>Pucciniales</taxon>
        <taxon>Pucciniaceae</taxon>
        <taxon>Puccinia</taxon>
    </lineage>
</organism>
<protein>
    <submittedName>
        <fullName evidence="2">Uncharacterized protein</fullName>
    </submittedName>
</protein>